<name>A0A8H8R004_9HELO</name>
<evidence type="ECO:0000313" key="4">
    <source>
        <dbReference type="Proteomes" id="UP000431533"/>
    </source>
</evidence>
<evidence type="ECO:0000256" key="1">
    <source>
        <dbReference type="SAM" id="MobiDB-lite"/>
    </source>
</evidence>
<accession>A0A8H8R004</accession>
<dbReference type="Pfam" id="PF09347">
    <property type="entry name" value="DUF1989"/>
    <property type="match status" value="1"/>
</dbReference>
<organism evidence="3 4">
    <name type="scientific">Lachnellula hyalina</name>
    <dbReference type="NCBI Taxonomy" id="1316788"/>
    <lineage>
        <taxon>Eukaryota</taxon>
        <taxon>Fungi</taxon>
        <taxon>Dikarya</taxon>
        <taxon>Ascomycota</taxon>
        <taxon>Pezizomycotina</taxon>
        <taxon>Leotiomycetes</taxon>
        <taxon>Helotiales</taxon>
        <taxon>Lachnaceae</taxon>
        <taxon>Lachnellula</taxon>
    </lineage>
</organism>
<dbReference type="PANTHER" id="PTHR31527:SF0">
    <property type="entry name" value="RE64534P"/>
    <property type="match status" value="1"/>
</dbReference>
<protein>
    <recommendedName>
        <fullName evidence="2">DUF1989 domain-containing protein</fullName>
    </recommendedName>
</protein>
<dbReference type="OrthoDB" id="504708at2759"/>
<dbReference type="Proteomes" id="UP000431533">
    <property type="component" value="Unassembled WGS sequence"/>
</dbReference>
<reference evidence="3 4" key="1">
    <citation type="submission" date="2018-05" db="EMBL/GenBank/DDBJ databases">
        <title>Genome sequencing and assembly of the regulated plant pathogen Lachnellula willkommii and related sister species for the development of diagnostic species identification markers.</title>
        <authorList>
            <person name="Giroux E."/>
            <person name="Bilodeau G."/>
        </authorList>
    </citation>
    <scope>NUCLEOTIDE SEQUENCE [LARGE SCALE GENOMIC DNA]</scope>
    <source>
        <strain evidence="3 4">CBS 185.66</strain>
    </source>
</reference>
<dbReference type="AlphaFoldDB" id="A0A8H8R004"/>
<dbReference type="GeneID" id="41986391"/>
<evidence type="ECO:0000313" key="3">
    <source>
        <dbReference type="EMBL" id="TVY25838.1"/>
    </source>
</evidence>
<keyword evidence="4" id="KW-1185">Reference proteome</keyword>
<feature type="domain" description="DUF1989" evidence="2">
    <location>
        <begin position="15"/>
        <end position="181"/>
    </location>
</feature>
<dbReference type="EMBL" id="QGMH01000084">
    <property type="protein sequence ID" value="TVY25838.1"/>
    <property type="molecule type" value="Genomic_DNA"/>
</dbReference>
<dbReference type="RefSeq" id="XP_031004626.1">
    <property type="nucleotide sequence ID" value="XM_031151133.1"/>
</dbReference>
<sequence length="207" mass="23282">MLPPPQLSSSAEKQEIPARKGKAARVSKGQFIRLINTHGKQVVDTWAFNAHELSERMSMEHTRAHLDKILPAIGDSFVTNRRDPILTIVEDTTPGNHDTLMAACDSHRYVKQFHLAEYHDNCTDNLKNALDELGEQGQEFSPSPFNIFMYIPVRDGQMLSWEVPTTEAGQFITFRAEMDLIIAFSACPNDCLPINGGTSMPAHFQIW</sequence>
<proteinExistence type="predicted"/>
<gene>
    <name evidence="3" type="primary">ycgI_2</name>
    <name evidence="3" type="ORF">LHYA1_G006193</name>
</gene>
<feature type="region of interest" description="Disordered" evidence="1">
    <location>
        <begin position="1"/>
        <end position="22"/>
    </location>
</feature>
<dbReference type="InterPro" id="IPR018959">
    <property type="entry name" value="DUF1989"/>
</dbReference>
<comment type="caution">
    <text evidence="3">The sequence shown here is derived from an EMBL/GenBank/DDBJ whole genome shotgun (WGS) entry which is preliminary data.</text>
</comment>
<evidence type="ECO:0000259" key="2">
    <source>
        <dbReference type="Pfam" id="PF09347"/>
    </source>
</evidence>
<dbReference type="PANTHER" id="PTHR31527">
    <property type="entry name" value="RE64534P"/>
    <property type="match status" value="1"/>
</dbReference>